<name>A0A6A6SIJ3_9PLEO</name>
<organism evidence="2 3">
    <name type="scientific">Massarina eburnea CBS 473.64</name>
    <dbReference type="NCBI Taxonomy" id="1395130"/>
    <lineage>
        <taxon>Eukaryota</taxon>
        <taxon>Fungi</taxon>
        <taxon>Dikarya</taxon>
        <taxon>Ascomycota</taxon>
        <taxon>Pezizomycotina</taxon>
        <taxon>Dothideomycetes</taxon>
        <taxon>Pleosporomycetidae</taxon>
        <taxon>Pleosporales</taxon>
        <taxon>Massarineae</taxon>
        <taxon>Massarinaceae</taxon>
        <taxon>Massarina</taxon>
    </lineage>
</organism>
<accession>A0A6A6SIJ3</accession>
<reference evidence="2" key="1">
    <citation type="journal article" date="2020" name="Stud. Mycol.">
        <title>101 Dothideomycetes genomes: a test case for predicting lifestyles and emergence of pathogens.</title>
        <authorList>
            <person name="Haridas S."/>
            <person name="Albert R."/>
            <person name="Binder M."/>
            <person name="Bloem J."/>
            <person name="Labutti K."/>
            <person name="Salamov A."/>
            <person name="Andreopoulos B."/>
            <person name="Baker S."/>
            <person name="Barry K."/>
            <person name="Bills G."/>
            <person name="Bluhm B."/>
            <person name="Cannon C."/>
            <person name="Castanera R."/>
            <person name="Culley D."/>
            <person name="Daum C."/>
            <person name="Ezra D."/>
            <person name="Gonzalez J."/>
            <person name="Henrissat B."/>
            <person name="Kuo A."/>
            <person name="Liang C."/>
            <person name="Lipzen A."/>
            <person name="Lutzoni F."/>
            <person name="Magnuson J."/>
            <person name="Mondo S."/>
            <person name="Nolan M."/>
            <person name="Ohm R."/>
            <person name="Pangilinan J."/>
            <person name="Park H.-J."/>
            <person name="Ramirez L."/>
            <person name="Alfaro M."/>
            <person name="Sun H."/>
            <person name="Tritt A."/>
            <person name="Yoshinaga Y."/>
            <person name="Zwiers L.-H."/>
            <person name="Turgeon B."/>
            <person name="Goodwin S."/>
            <person name="Spatafora J."/>
            <person name="Crous P."/>
            <person name="Grigoriev I."/>
        </authorList>
    </citation>
    <scope>NUCLEOTIDE SEQUENCE</scope>
    <source>
        <strain evidence="2">CBS 473.64</strain>
    </source>
</reference>
<protein>
    <submittedName>
        <fullName evidence="2">Uncharacterized protein</fullName>
    </submittedName>
</protein>
<dbReference type="OrthoDB" id="3799366at2759"/>
<evidence type="ECO:0000256" key="1">
    <source>
        <dbReference type="SAM" id="MobiDB-lite"/>
    </source>
</evidence>
<dbReference type="EMBL" id="MU006776">
    <property type="protein sequence ID" value="KAF2646218.1"/>
    <property type="molecule type" value="Genomic_DNA"/>
</dbReference>
<dbReference type="AlphaFoldDB" id="A0A6A6SIJ3"/>
<dbReference type="Proteomes" id="UP000799753">
    <property type="component" value="Unassembled WGS sequence"/>
</dbReference>
<gene>
    <name evidence="2" type="ORF">P280DRAFT_464457</name>
</gene>
<sequence length="309" mass="35267">MLSDIEARGILSQTDASNINTSDHEGNILIPEGNIADPGGIIADPENIPTDSKRDTAVPDESNTTETESITVYIDTPFRRTIDWLSNHPTQPSQYFCPTEPVTMTSKHYLALLDWLVEDARHLLEKLDAFEQSYRESGLRYHNVPHAFRHGKTLNIGFIRLSPFLLHRLAVIFECNDRDHVNIFQDWVGLDTHAKAAIQKVNSAQDLTDVQELRAVQEEVKKEVLEAEMYTKQVGKIVRSLERMVDKVYASMPELEEVDLSNRYGFQGGIFRMWVATFPEVKRDLVTFDELAEDMVKNGVEDGTWWSEN</sequence>
<keyword evidence="3" id="KW-1185">Reference proteome</keyword>
<proteinExistence type="predicted"/>
<feature type="region of interest" description="Disordered" evidence="1">
    <location>
        <begin position="16"/>
        <end position="68"/>
    </location>
</feature>
<evidence type="ECO:0000313" key="2">
    <source>
        <dbReference type="EMBL" id="KAF2646218.1"/>
    </source>
</evidence>
<evidence type="ECO:0000313" key="3">
    <source>
        <dbReference type="Proteomes" id="UP000799753"/>
    </source>
</evidence>